<reference evidence="1" key="1">
    <citation type="submission" date="2015-10" db="EMBL/GenBank/DDBJ databases">
        <title>EvidentialGene: Evidence-directed Construction of Complete mRNA Transcriptomes without Genomes.</title>
        <authorList>
            <person name="Gilbert D.G."/>
        </authorList>
    </citation>
    <scope>NUCLEOTIDE SEQUENCE</scope>
</reference>
<dbReference type="EMBL" id="GDIQ01098511">
    <property type="protein sequence ID" value="JAL53215.1"/>
    <property type="molecule type" value="Transcribed_RNA"/>
</dbReference>
<proteinExistence type="predicted"/>
<dbReference type="AlphaFoldDB" id="A0A0P5SYU9"/>
<sequence>MAWRVVGLFLACGHWPRRVPRHRTAATPSMELKFATQSSPMQKMYTRYYSWYTSWHYHKQVHCFILILSRKLAITFLATLNSENARPLTHLQSNRPAYHRRRRLSYSQPFRCDGTDTEQQYFGCHLRPRRKVRCQL</sequence>
<organism evidence="1">
    <name type="scientific">Daphnia magna</name>
    <dbReference type="NCBI Taxonomy" id="35525"/>
    <lineage>
        <taxon>Eukaryota</taxon>
        <taxon>Metazoa</taxon>
        <taxon>Ecdysozoa</taxon>
        <taxon>Arthropoda</taxon>
        <taxon>Crustacea</taxon>
        <taxon>Branchiopoda</taxon>
        <taxon>Diplostraca</taxon>
        <taxon>Cladocera</taxon>
        <taxon>Anomopoda</taxon>
        <taxon>Daphniidae</taxon>
        <taxon>Daphnia</taxon>
    </lineage>
</organism>
<protein>
    <submittedName>
        <fullName evidence="1">Uncharacterized protein</fullName>
    </submittedName>
</protein>
<name>A0A0P5SYU9_9CRUS</name>
<accession>A0A0P5SYU9</accession>
<dbReference type="EMBL" id="GDIQ01098512">
    <property type="protein sequence ID" value="JAL53214.1"/>
    <property type="molecule type" value="Transcribed_RNA"/>
</dbReference>
<evidence type="ECO:0000313" key="1">
    <source>
        <dbReference type="EMBL" id="JAL53214.1"/>
    </source>
</evidence>